<proteinExistence type="inferred from homology"/>
<evidence type="ECO:0000313" key="8">
    <source>
        <dbReference type="Proteomes" id="UP001608902"/>
    </source>
</evidence>
<dbReference type="PANTHER" id="PTHR12050">
    <property type="entry name" value="LEPTIN RECEPTOR-RELATED"/>
    <property type="match status" value="1"/>
</dbReference>
<dbReference type="InterPro" id="IPR007262">
    <property type="entry name" value="Vps55/LEPROT"/>
</dbReference>
<feature type="transmembrane region" description="Helical" evidence="6">
    <location>
        <begin position="34"/>
        <end position="53"/>
    </location>
</feature>
<evidence type="ECO:0000256" key="1">
    <source>
        <dbReference type="ARBA" id="ARBA00004141"/>
    </source>
</evidence>
<reference evidence="7 8" key="1">
    <citation type="submission" date="2024-08" db="EMBL/GenBank/DDBJ databases">
        <title>Gnathostoma spinigerum genome.</title>
        <authorList>
            <person name="Gonzalez-Bertolin B."/>
            <person name="Monzon S."/>
            <person name="Zaballos A."/>
            <person name="Jimenez P."/>
            <person name="Dekumyoy P."/>
            <person name="Varona S."/>
            <person name="Cuesta I."/>
            <person name="Sumanam S."/>
            <person name="Adisakwattana P."/>
            <person name="Gasser R.B."/>
            <person name="Hernandez-Gonzalez A."/>
            <person name="Young N.D."/>
            <person name="Perteguer M.J."/>
        </authorList>
    </citation>
    <scope>NUCLEOTIDE SEQUENCE [LARGE SCALE GENOMIC DNA]</scope>
    <source>
        <strain evidence="7">AL3</strain>
        <tissue evidence="7">Liver</tissue>
    </source>
</reference>
<comment type="caution">
    <text evidence="7">The sequence shown here is derived from an EMBL/GenBank/DDBJ whole genome shotgun (WGS) entry which is preliminary data.</text>
</comment>
<protein>
    <submittedName>
        <fullName evidence="7">Uncharacterized protein</fullName>
    </submittedName>
</protein>
<dbReference type="Pfam" id="PF04133">
    <property type="entry name" value="Vps55"/>
    <property type="match status" value="1"/>
</dbReference>
<name>A0ABD6EUC2_9BILA</name>
<evidence type="ECO:0000256" key="2">
    <source>
        <dbReference type="ARBA" id="ARBA00005645"/>
    </source>
</evidence>
<comment type="subcellular location">
    <subcellularLocation>
        <location evidence="1">Membrane</location>
        <topology evidence="1">Multi-pass membrane protein</topology>
    </subcellularLocation>
</comment>
<feature type="transmembrane region" description="Helical" evidence="6">
    <location>
        <begin position="65"/>
        <end position="93"/>
    </location>
</feature>
<organism evidence="7 8">
    <name type="scientific">Gnathostoma spinigerum</name>
    <dbReference type="NCBI Taxonomy" id="75299"/>
    <lineage>
        <taxon>Eukaryota</taxon>
        <taxon>Metazoa</taxon>
        <taxon>Ecdysozoa</taxon>
        <taxon>Nematoda</taxon>
        <taxon>Chromadorea</taxon>
        <taxon>Rhabditida</taxon>
        <taxon>Spirurina</taxon>
        <taxon>Gnathostomatomorpha</taxon>
        <taxon>Gnathostomatoidea</taxon>
        <taxon>Gnathostomatidae</taxon>
        <taxon>Gnathostoma</taxon>
    </lineage>
</organism>
<sequence length="129" mass="14159">MSGGVKGVVILAFSGVIGLTLLVLACALPMFSSWWPMFVITFYVLVPIPMLIARNYQDIMTGTSACIEFAFFCTTGIVVSAFALPVVLAHAGIEKLFTWMTKLQKVYSGKNGWIDDSLNAFYRNTTAFL</sequence>
<accession>A0ABD6EUC2</accession>
<evidence type="ECO:0000313" key="7">
    <source>
        <dbReference type="EMBL" id="MFH4983110.1"/>
    </source>
</evidence>
<dbReference type="PANTHER" id="PTHR12050:SF0">
    <property type="entry name" value="RH04491P"/>
    <property type="match status" value="1"/>
</dbReference>
<dbReference type="GO" id="GO:0016020">
    <property type="term" value="C:membrane"/>
    <property type="evidence" value="ECO:0007669"/>
    <property type="project" value="UniProtKB-SubCell"/>
</dbReference>
<dbReference type="Proteomes" id="UP001608902">
    <property type="component" value="Unassembled WGS sequence"/>
</dbReference>
<comment type="similarity">
    <text evidence="2">Belongs to the OB-RGRP/VPS55 family.</text>
</comment>
<dbReference type="EMBL" id="JBGFUD010011131">
    <property type="protein sequence ID" value="MFH4983110.1"/>
    <property type="molecule type" value="Genomic_DNA"/>
</dbReference>
<keyword evidence="4 6" id="KW-1133">Transmembrane helix</keyword>
<evidence type="ECO:0000256" key="5">
    <source>
        <dbReference type="ARBA" id="ARBA00023136"/>
    </source>
</evidence>
<evidence type="ECO:0000256" key="4">
    <source>
        <dbReference type="ARBA" id="ARBA00022989"/>
    </source>
</evidence>
<dbReference type="PROSITE" id="PS51257">
    <property type="entry name" value="PROKAR_LIPOPROTEIN"/>
    <property type="match status" value="1"/>
</dbReference>
<dbReference type="AlphaFoldDB" id="A0ABD6EUC2"/>
<feature type="transmembrane region" description="Helical" evidence="6">
    <location>
        <begin position="7"/>
        <end position="28"/>
    </location>
</feature>
<evidence type="ECO:0000256" key="3">
    <source>
        <dbReference type="ARBA" id="ARBA00022692"/>
    </source>
</evidence>
<keyword evidence="8" id="KW-1185">Reference proteome</keyword>
<gene>
    <name evidence="7" type="ORF">AB6A40_009819</name>
</gene>
<evidence type="ECO:0000256" key="6">
    <source>
        <dbReference type="SAM" id="Phobius"/>
    </source>
</evidence>
<keyword evidence="5 6" id="KW-0472">Membrane</keyword>
<keyword evidence="3 6" id="KW-0812">Transmembrane</keyword>